<dbReference type="Proteomes" id="UP001595816">
    <property type="component" value="Unassembled WGS sequence"/>
</dbReference>
<feature type="domain" description="Major facilitator superfamily (MFS) profile" evidence="8">
    <location>
        <begin position="1"/>
        <end position="191"/>
    </location>
</feature>
<evidence type="ECO:0000256" key="3">
    <source>
        <dbReference type="ARBA" id="ARBA00022692"/>
    </source>
</evidence>
<feature type="transmembrane region" description="Helical" evidence="7">
    <location>
        <begin position="99"/>
        <end position="123"/>
    </location>
</feature>
<dbReference type="SUPFAM" id="SSF103473">
    <property type="entry name" value="MFS general substrate transporter"/>
    <property type="match status" value="1"/>
</dbReference>
<dbReference type="InterPro" id="IPR036259">
    <property type="entry name" value="MFS_trans_sf"/>
</dbReference>
<dbReference type="InterPro" id="IPR011701">
    <property type="entry name" value="MFS"/>
</dbReference>
<dbReference type="PANTHER" id="PTHR23513">
    <property type="entry name" value="INTEGRAL MEMBRANE EFFLUX PROTEIN-RELATED"/>
    <property type="match status" value="1"/>
</dbReference>
<feature type="transmembrane region" description="Helical" evidence="7">
    <location>
        <begin position="302"/>
        <end position="321"/>
    </location>
</feature>
<comment type="caution">
    <text evidence="9">The sequence shown here is derived from an EMBL/GenBank/DDBJ whole genome shotgun (WGS) entry which is preliminary data.</text>
</comment>
<proteinExistence type="predicted"/>
<feature type="transmembrane region" description="Helical" evidence="7">
    <location>
        <begin position="251"/>
        <end position="272"/>
    </location>
</feature>
<feature type="transmembrane region" description="Helical" evidence="7">
    <location>
        <begin position="47"/>
        <end position="66"/>
    </location>
</feature>
<dbReference type="InterPro" id="IPR020846">
    <property type="entry name" value="MFS_dom"/>
</dbReference>
<feature type="transmembrane region" description="Helical" evidence="7">
    <location>
        <begin position="369"/>
        <end position="387"/>
    </location>
</feature>
<evidence type="ECO:0000256" key="1">
    <source>
        <dbReference type="ARBA" id="ARBA00004651"/>
    </source>
</evidence>
<evidence type="ECO:0000256" key="5">
    <source>
        <dbReference type="ARBA" id="ARBA00023136"/>
    </source>
</evidence>
<dbReference type="Pfam" id="PF07690">
    <property type="entry name" value="MFS_1"/>
    <property type="match status" value="1"/>
</dbReference>
<keyword evidence="5 7" id="KW-0472">Membrane</keyword>
<gene>
    <name evidence="9" type="ORF">ACFOZ4_07575</name>
</gene>
<protein>
    <submittedName>
        <fullName evidence="9">MFS transporter</fullName>
    </submittedName>
</protein>
<evidence type="ECO:0000256" key="6">
    <source>
        <dbReference type="SAM" id="MobiDB-lite"/>
    </source>
</evidence>
<organism evidence="9 10">
    <name type="scientific">Hamadaea flava</name>
    <dbReference type="NCBI Taxonomy" id="1742688"/>
    <lineage>
        <taxon>Bacteria</taxon>
        <taxon>Bacillati</taxon>
        <taxon>Actinomycetota</taxon>
        <taxon>Actinomycetes</taxon>
        <taxon>Micromonosporales</taxon>
        <taxon>Micromonosporaceae</taxon>
        <taxon>Hamadaea</taxon>
    </lineage>
</organism>
<dbReference type="RefSeq" id="WP_253757849.1">
    <property type="nucleotide sequence ID" value="NZ_JAMZDZ010000001.1"/>
</dbReference>
<evidence type="ECO:0000256" key="4">
    <source>
        <dbReference type="ARBA" id="ARBA00022989"/>
    </source>
</evidence>
<feature type="transmembrane region" description="Helical" evidence="7">
    <location>
        <begin position="217"/>
        <end position="239"/>
    </location>
</feature>
<feature type="transmembrane region" description="Helical" evidence="7">
    <location>
        <begin position="167"/>
        <end position="187"/>
    </location>
</feature>
<evidence type="ECO:0000256" key="2">
    <source>
        <dbReference type="ARBA" id="ARBA00022475"/>
    </source>
</evidence>
<dbReference type="Gene3D" id="1.20.1250.20">
    <property type="entry name" value="MFS general substrate transporter like domains"/>
    <property type="match status" value="1"/>
</dbReference>
<sequence>MRTVLRRPAFRLLFAGLFFSMTAESVLLLALGIWVKDMTGSDSLAGATFFALVAPIVLAPFIGFVADRYQRRPFLIATNIFSAVILAPLYLVHDRGTLWIIYAVAAAYGLSFIAVGAALNGLIKEVIPVELLAEANGALQTVKQGLRLFAPLLGAGLYTAFGGWALASLGIVGFLIAAGVITALRVHEDQPVRTEQRWMSEVTAGVRQLFGQPGLRLAVLGTTLAILVFGLGESVFFAFNDQGLHKPAAFLGVLISVQGVGGLLGGLTAAAVMRRVGEVGTVAAGLMLFVPMYFVGAVYQNVWAAFPAMVLCGFGLPYLIVGLQTLLQRTTPAELMGRTSAAMDALISGPQALSIGAGAILVGIVDYRILLGVMALVVSIAGIWVWAGRRLTPPAAATPTQSTDEPALVTEGRASAG</sequence>
<keyword evidence="2" id="KW-1003">Cell membrane</keyword>
<feature type="transmembrane region" description="Helical" evidence="7">
    <location>
        <begin position="12"/>
        <end position="35"/>
    </location>
</feature>
<accession>A0ABV8LJ29</accession>
<evidence type="ECO:0000313" key="9">
    <source>
        <dbReference type="EMBL" id="MFC4130461.1"/>
    </source>
</evidence>
<feature type="region of interest" description="Disordered" evidence="6">
    <location>
        <begin position="395"/>
        <end position="417"/>
    </location>
</feature>
<feature type="domain" description="Major facilitator superfamily (MFS) profile" evidence="8">
    <location>
        <begin position="214"/>
        <end position="417"/>
    </location>
</feature>
<name>A0ABV8LJ29_9ACTN</name>
<dbReference type="PROSITE" id="PS50850">
    <property type="entry name" value="MFS"/>
    <property type="match status" value="2"/>
</dbReference>
<keyword evidence="4 7" id="KW-1133">Transmembrane helix</keyword>
<keyword evidence="3 7" id="KW-0812">Transmembrane</keyword>
<feature type="transmembrane region" description="Helical" evidence="7">
    <location>
        <begin position="73"/>
        <end position="93"/>
    </location>
</feature>
<comment type="subcellular location">
    <subcellularLocation>
        <location evidence="1">Cell membrane</location>
        <topology evidence="1">Multi-pass membrane protein</topology>
    </subcellularLocation>
</comment>
<feature type="transmembrane region" description="Helical" evidence="7">
    <location>
        <begin position="342"/>
        <end position="363"/>
    </location>
</feature>
<feature type="transmembrane region" description="Helical" evidence="7">
    <location>
        <begin position="279"/>
        <end position="296"/>
    </location>
</feature>
<keyword evidence="10" id="KW-1185">Reference proteome</keyword>
<evidence type="ECO:0000259" key="8">
    <source>
        <dbReference type="PROSITE" id="PS50850"/>
    </source>
</evidence>
<dbReference type="PANTHER" id="PTHR23513:SF6">
    <property type="entry name" value="MAJOR FACILITATOR SUPERFAMILY ASSOCIATED DOMAIN-CONTAINING PROTEIN"/>
    <property type="match status" value="1"/>
</dbReference>
<evidence type="ECO:0000313" key="10">
    <source>
        <dbReference type="Proteomes" id="UP001595816"/>
    </source>
</evidence>
<dbReference type="CDD" id="cd06173">
    <property type="entry name" value="MFS_MefA_like"/>
    <property type="match status" value="1"/>
</dbReference>
<reference evidence="10" key="1">
    <citation type="journal article" date="2019" name="Int. J. Syst. Evol. Microbiol.">
        <title>The Global Catalogue of Microorganisms (GCM) 10K type strain sequencing project: providing services to taxonomists for standard genome sequencing and annotation.</title>
        <authorList>
            <consortium name="The Broad Institute Genomics Platform"/>
            <consortium name="The Broad Institute Genome Sequencing Center for Infectious Disease"/>
            <person name="Wu L."/>
            <person name="Ma J."/>
        </authorList>
    </citation>
    <scope>NUCLEOTIDE SEQUENCE [LARGE SCALE GENOMIC DNA]</scope>
    <source>
        <strain evidence="10">CGMCC 4.7289</strain>
    </source>
</reference>
<evidence type="ECO:0000256" key="7">
    <source>
        <dbReference type="SAM" id="Phobius"/>
    </source>
</evidence>
<dbReference type="EMBL" id="JBHSAY010000005">
    <property type="protein sequence ID" value="MFC4130461.1"/>
    <property type="molecule type" value="Genomic_DNA"/>
</dbReference>